<evidence type="ECO:0000313" key="2">
    <source>
        <dbReference type="EMBL" id="GIY53672.1"/>
    </source>
</evidence>
<dbReference type="Proteomes" id="UP001054837">
    <property type="component" value="Unassembled WGS sequence"/>
</dbReference>
<evidence type="ECO:0000313" key="3">
    <source>
        <dbReference type="Proteomes" id="UP001054837"/>
    </source>
</evidence>
<proteinExistence type="predicted"/>
<feature type="region of interest" description="Disordered" evidence="1">
    <location>
        <begin position="280"/>
        <end position="306"/>
    </location>
</feature>
<dbReference type="AlphaFoldDB" id="A0AAV4U7F9"/>
<reference evidence="2 3" key="1">
    <citation type="submission" date="2021-06" db="EMBL/GenBank/DDBJ databases">
        <title>Caerostris darwini draft genome.</title>
        <authorList>
            <person name="Kono N."/>
            <person name="Arakawa K."/>
        </authorList>
    </citation>
    <scope>NUCLEOTIDE SEQUENCE [LARGE SCALE GENOMIC DNA]</scope>
</reference>
<dbReference type="EMBL" id="BPLQ01010792">
    <property type="protein sequence ID" value="GIY53672.1"/>
    <property type="molecule type" value="Genomic_DNA"/>
</dbReference>
<evidence type="ECO:0000256" key="1">
    <source>
        <dbReference type="SAM" id="MobiDB-lite"/>
    </source>
</evidence>
<sequence length="400" mass="45356">MLCMETDDIEGNGPFQIYSEVHWEPASPTSPEMLSNLTDEERCARISRILMKKDIAQSLLDTFNATTFGHELEEDDSVKLKTLEQDLINALREVGNLEFCPLIDYKKHKANVNNSSVNLKSNASHITTLLKKDILLSMATLKVSDSSAKKIYAENVLEELEKQNYVNETFNEMLTYIRNRPSYKRMKQVAVAHMTNKLKSSSGTPDEGDCDETRKQMKEVSNLVLSLYNSANKVISDTLEHKTKTAITKALKRLDKQTSTTKLTNNRTTKRKHLNLSECVDKRSQKRKNSKVDDCDSEFSRSSFPADGKSDISSIDNLIVVSEDEELESRNSFDICDQTSEDSHSNVHFIAMKKEKGVKEKKINEDLAGTLSSTSTKSTERMKRERKPSAKYFSSDYTVV</sequence>
<comment type="caution">
    <text evidence="2">The sequence shown here is derived from an EMBL/GenBank/DDBJ whole genome shotgun (WGS) entry which is preliminary data.</text>
</comment>
<protein>
    <submittedName>
        <fullName evidence="2">Uncharacterized protein</fullName>
    </submittedName>
</protein>
<keyword evidence="3" id="KW-1185">Reference proteome</keyword>
<accession>A0AAV4U7F9</accession>
<gene>
    <name evidence="2" type="ORF">CDAR_215351</name>
</gene>
<name>A0AAV4U7F9_9ARAC</name>
<organism evidence="2 3">
    <name type="scientific">Caerostris darwini</name>
    <dbReference type="NCBI Taxonomy" id="1538125"/>
    <lineage>
        <taxon>Eukaryota</taxon>
        <taxon>Metazoa</taxon>
        <taxon>Ecdysozoa</taxon>
        <taxon>Arthropoda</taxon>
        <taxon>Chelicerata</taxon>
        <taxon>Arachnida</taxon>
        <taxon>Araneae</taxon>
        <taxon>Araneomorphae</taxon>
        <taxon>Entelegynae</taxon>
        <taxon>Araneoidea</taxon>
        <taxon>Araneidae</taxon>
        <taxon>Caerostris</taxon>
    </lineage>
</organism>
<feature type="region of interest" description="Disordered" evidence="1">
    <location>
        <begin position="365"/>
        <end position="388"/>
    </location>
</feature>